<feature type="compositionally biased region" description="Polar residues" evidence="6">
    <location>
        <begin position="178"/>
        <end position="193"/>
    </location>
</feature>
<evidence type="ECO:0000256" key="3">
    <source>
        <dbReference type="ARBA" id="ARBA00023125"/>
    </source>
</evidence>
<feature type="compositionally biased region" description="Basic and acidic residues" evidence="6">
    <location>
        <begin position="167"/>
        <end position="177"/>
    </location>
</feature>
<dbReference type="PROSITE" id="PS00350">
    <property type="entry name" value="MADS_BOX_1"/>
    <property type="match status" value="1"/>
</dbReference>
<dbReference type="PRINTS" id="PR00404">
    <property type="entry name" value="MADSDOMAIN"/>
</dbReference>
<dbReference type="GO" id="GO:0045944">
    <property type="term" value="P:positive regulation of transcription by RNA polymerase II"/>
    <property type="evidence" value="ECO:0007669"/>
    <property type="project" value="InterPro"/>
</dbReference>
<evidence type="ECO:0000259" key="8">
    <source>
        <dbReference type="PROSITE" id="PS51297"/>
    </source>
</evidence>
<dbReference type="GO" id="GO:0003700">
    <property type="term" value="F:DNA-binding transcription factor activity"/>
    <property type="evidence" value="ECO:0007669"/>
    <property type="project" value="InterPro"/>
</dbReference>
<dbReference type="PROSITE" id="PS50066">
    <property type="entry name" value="MADS_BOX_2"/>
    <property type="match status" value="1"/>
</dbReference>
<keyword evidence="3" id="KW-0238">DNA-binding</keyword>
<sequence>MAGEKRKINRIANASARQVTFAKRRRGLFKKAQELSILCEADVALLVFSSTGKLYQYSSSSMKTILDQYILYSRPIQKDGKPNLEESHDIQRIKQQIKNISQNLRKLRGKELEGSSVQDLEELEEQLDMGLSSVRSRKDEYLMMEINELQQKGTRILKENTDLRRQLKERYGLHMENNETSGNKDPQSSESKI</sequence>
<evidence type="ECO:0000256" key="1">
    <source>
        <dbReference type="ARBA" id="ARBA00004123"/>
    </source>
</evidence>
<proteinExistence type="evidence at transcript level"/>
<evidence type="ECO:0000256" key="5">
    <source>
        <dbReference type="ARBA" id="ARBA00023242"/>
    </source>
</evidence>
<dbReference type="PROSITE" id="PS51297">
    <property type="entry name" value="K_BOX"/>
    <property type="match status" value="1"/>
</dbReference>
<evidence type="ECO:0000256" key="4">
    <source>
        <dbReference type="ARBA" id="ARBA00023163"/>
    </source>
</evidence>
<dbReference type="InterPro" id="IPR036879">
    <property type="entry name" value="TF_MADSbox_sf"/>
</dbReference>
<dbReference type="GO" id="GO:0005634">
    <property type="term" value="C:nucleus"/>
    <property type="evidence" value="ECO:0007669"/>
    <property type="project" value="UniProtKB-SubCell"/>
</dbReference>
<dbReference type="FunFam" id="3.40.1810.10:FF:000007">
    <property type="entry name" value="Transcription factor, MADS-box"/>
    <property type="match status" value="1"/>
</dbReference>
<dbReference type="CDD" id="cd00265">
    <property type="entry name" value="MADS_MEF2_like"/>
    <property type="match status" value="1"/>
</dbReference>
<evidence type="ECO:0000259" key="7">
    <source>
        <dbReference type="PROSITE" id="PS50066"/>
    </source>
</evidence>
<dbReference type="PANTHER" id="PTHR48019">
    <property type="entry name" value="SERUM RESPONSE FACTOR HOMOLOG"/>
    <property type="match status" value="1"/>
</dbReference>
<dbReference type="GO" id="GO:0046983">
    <property type="term" value="F:protein dimerization activity"/>
    <property type="evidence" value="ECO:0007669"/>
    <property type="project" value="InterPro"/>
</dbReference>
<comment type="subcellular location">
    <subcellularLocation>
        <location evidence="1">Nucleus</location>
    </subcellularLocation>
</comment>
<protein>
    <submittedName>
        <fullName evidence="9">MADS-box transcription factor</fullName>
    </submittedName>
</protein>
<dbReference type="EMBL" id="KM887510">
    <property type="protein sequence ID" value="AKC96434.1"/>
    <property type="molecule type" value="mRNA"/>
</dbReference>
<gene>
    <name evidence="9" type="primary">MADS10</name>
</gene>
<accession>A0A0R6IKJ1</accession>
<dbReference type="AlphaFoldDB" id="A0A0R6IKJ1"/>
<dbReference type="Pfam" id="PF00319">
    <property type="entry name" value="SRF-TF"/>
    <property type="match status" value="1"/>
</dbReference>
<dbReference type="Pfam" id="PF01486">
    <property type="entry name" value="K-box"/>
    <property type="match status" value="1"/>
</dbReference>
<keyword evidence="5" id="KW-0539">Nucleus</keyword>
<dbReference type="SUPFAM" id="SSF55455">
    <property type="entry name" value="SRF-like"/>
    <property type="match status" value="1"/>
</dbReference>
<feature type="region of interest" description="Disordered" evidence="6">
    <location>
        <begin position="167"/>
        <end position="193"/>
    </location>
</feature>
<feature type="domain" description="K-box" evidence="8">
    <location>
        <begin position="83"/>
        <end position="173"/>
    </location>
</feature>
<dbReference type="GO" id="GO:0000977">
    <property type="term" value="F:RNA polymerase II transcription regulatory region sequence-specific DNA binding"/>
    <property type="evidence" value="ECO:0007669"/>
    <property type="project" value="InterPro"/>
</dbReference>
<keyword evidence="2" id="KW-0805">Transcription regulation</keyword>
<dbReference type="InterPro" id="IPR033896">
    <property type="entry name" value="MEF2-like_N"/>
</dbReference>
<evidence type="ECO:0000313" key="9">
    <source>
        <dbReference type="EMBL" id="AKC96434.1"/>
    </source>
</evidence>
<evidence type="ECO:0000256" key="6">
    <source>
        <dbReference type="SAM" id="MobiDB-lite"/>
    </source>
</evidence>
<dbReference type="InterPro" id="IPR050142">
    <property type="entry name" value="MADS-box/MEF2_TF"/>
</dbReference>
<organism evidence="9">
    <name type="scientific">Pinus radiata</name>
    <name type="common">Monterey pine</name>
    <name type="synonym">Pinus insignis</name>
    <dbReference type="NCBI Taxonomy" id="3347"/>
    <lineage>
        <taxon>Eukaryota</taxon>
        <taxon>Viridiplantae</taxon>
        <taxon>Streptophyta</taxon>
        <taxon>Embryophyta</taxon>
        <taxon>Tracheophyta</taxon>
        <taxon>Spermatophyta</taxon>
        <taxon>Pinopsida</taxon>
        <taxon>Pinidae</taxon>
        <taxon>Conifers I</taxon>
        <taxon>Pinales</taxon>
        <taxon>Pinaceae</taxon>
        <taxon>Pinus</taxon>
        <taxon>Pinus subgen. Pinus</taxon>
    </lineage>
</organism>
<keyword evidence="4" id="KW-0804">Transcription</keyword>
<dbReference type="InterPro" id="IPR002100">
    <property type="entry name" value="TF_MADSbox"/>
</dbReference>
<dbReference type="InterPro" id="IPR002487">
    <property type="entry name" value="TF_Kbox"/>
</dbReference>
<reference evidence="9" key="1">
    <citation type="submission" date="2014-10" db="EMBL/GenBank/DDBJ databases">
        <title>Characterization of two MADS-box genes involved in inclination response of stems in radiata pine.</title>
        <authorList>
            <person name="Cruz N."/>
            <person name="Ramos P."/>
            <person name="Moya-Leon M.A."/>
            <person name="Herrera R."/>
        </authorList>
    </citation>
    <scope>NUCLEOTIDE SEQUENCE</scope>
</reference>
<name>A0A0R6IKJ1_PINRA</name>
<dbReference type="Gene3D" id="3.40.1810.10">
    <property type="entry name" value="Transcription factor, MADS-box"/>
    <property type="match status" value="1"/>
</dbReference>
<feature type="domain" description="MADS-box" evidence="7">
    <location>
        <begin position="1"/>
        <end position="61"/>
    </location>
</feature>
<dbReference type="SMART" id="SM00432">
    <property type="entry name" value="MADS"/>
    <property type="match status" value="1"/>
</dbReference>
<evidence type="ECO:0000256" key="2">
    <source>
        <dbReference type="ARBA" id="ARBA00023015"/>
    </source>
</evidence>